<dbReference type="InterPro" id="IPR036021">
    <property type="entry name" value="Tungsten_al_ferr_oxy-like_C"/>
</dbReference>
<dbReference type="Proteomes" id="UP000184148">
    <property type="component" value="Unassembled WGS sequence"/>
</dbReference>
<gene>
    <name evidence="10" type="ORF">SAMN02745133_02951</name>
</gene>
<dbReference type="Gene3D" id="1.10.569.10">
    <property type="entry name" value="Aldehyde Ferredoxin Oxidoreductase Protein, subunit A, domain 2"/>
    <property type="match status" value="1"/>
</dbReference>
<dbReference type="OrthoDB" id="9763894at2"/>
<dbReference type="Pfam" id="PF01314">
    <property type="entry name" value="AFOR_C"/>
    <property type="match status" value="1"/>
</dbReference>
<evidence type="ECO:0000256" key="1">
    <source>
        <dbReference type="ARBA" id="ARBA00001966"/>
    </source>
</evidence>
<accession>A0A1M5CJS9</accession>
<protein>
    <submittedName>
        <fullName evidence="10">Aldehyde:ferredoxin oxidoreductase</fullName>
    </submittedName>
</protein>
<dbReference type="STRING" id="1121429.SAMN02745133_02951"/>
<keyword evidence="3" id="KW-0004">4Fe-4S</keyword>
<sequence length="567" mass="60354">MNVYRIDVSGRTVKKEKLPQSYRLLGARGLVSSIIAAEVDPTCDPLGPKNKLVFGTGLFAGTSVSSSSRTSVGTKSPLTGGIKESSAGGPAGLYLGKLGIKAIIIEGAPQDDQWHYLKIDKDGAALLPAGELAGLGCYDACKKLQKKYGNKCSIFVIGQAGEHKMFAANIAATDKEGVPTRQFGRGGVGAVMGAKKIKAVVIDGADVGYVQPLDKEAVKNASKKFAQGLLKNPVSGNALPKYGTAVLVNIINNVGALPTRNFSAGTFEEVNQISGEAMTELQTKRGGKVGHACTPGCVIRCSNIYLDKDGNEITGGFEYESICLLGSNLGIGNLDDIAHLNRLCDDYGLDTIEVGAAIGIAMEAGILLFGSFAAAKEAIHSIARGDVLGRVLGQGAKVTGQVFGINRIPVVKGQAMAAYDPRGIKGMGAIYAVTPMGADHTAGPSCTTFIKAKPEEQVSLAKEYHIKATALDNTGLCRFCSYSVFNDPDTLHALLELIKGYYNIEITTDDFWNWGKKILHIELDFNKKAGFTVEANRIPEFMHTEELRPNEVVFDIPNEELDNILKF</sequence>
<dbReference type="Gene3D" id="3.60.9.10">
    <property type="entry name" value="Aldehyde ferredoxin oxidoreductase, N-terminal domain"/>
    <property type="match status" value="1"/>
</dbReference>
<reference evidence="11" key="1">
    <citation type="submission" date="2016-11" db="EMBL/GenBank/DDBJ databases">
        <authorList>
            <person name="Varghese N."/>
            <person name="Submissions S."/>
        </authorList>
    </citation>
    <scope>NUCLEOTIDE SEQUENCE [LARGE SCALE GENOMIC DNA]</scope>
    <source>
        <strain evidence="11">DSM 12395</strain>
    </source>
</reference>
<dbReference type="GO" id="GO:0051539">
    <property type="term" value="F:4 iron, 4 sulfur cluster binding"/>
    <property type="evidence" value="ECO:0007669"/>
    <property type="project" value="UniProtKB-KW"/>
</dbReference>
<feature type="domain" description="Aldehyde ferredoxin oxidoreductase N-terminal" evidence="9">
    <location>
        <begin position="1"/>
        <end position="206"/>
    </location>
</feature>
<dbReference type="PANTHER" id="PTHR30038:SF0">
    <property type="entry name" value="TUNGSTEN-CONTAINING ALDEHYDE FERREDOXIN OXIDOREDUCTASE"/>
    <property type="match status" value="1"/>
</dbReference>
<evidence type="ECO:0000313" key="11">
    <source>
        <dbReference type="Proteomes" id="UP000184148"/>
    </source>
</evidence>
<dbReference type="GO" id="GO:0046872">
    <property type="term" value="F:metal ion binding"/>
    <property type="evidence" value="ECO:0007669"/>
    <property type="project" value="UniProtKB-KW"/>
</dbReference>
<comment type="cofactor">
    <cofactor evidence="1">
        <name>[4Fe-4S] cluster</name>
        <dbReference type="ChEBI" id="CHEBI:49883"/>
    </cofactor>
</comment>
<dbReference type="PANTHER" id="PTHR30038">
    <property type="entry name" value="ALDEHYDE FERREDOXIN OXIDOREDUCTASE"/>
    <property type="match status" value="1"/>
</dbReference>
<evidence type="ECO:0000256" key="3">
    <source>
        <dbReference type="ARBA" id="ARBA00022485"/>
    </source>
</evidence>
<dbReference type="InterPro" id="IPR036503">
    <property type="entry name" value="Ald_Fedxn_OxRdtase_N_sf"/>
</dbReference>
<dbReference type="GO" id="GO:0009055">
    <property type="term" value="F:electron transfer activity"/>
    <property type="evidence" value="ECO:0007669"/>
    <property type="project" value="InterPro"/>
</dbReference>
<dbReference type="Pfam" id="PF02730">
    <property type="entry name" value="AFOR_N"/>
    <property type="match status" value="1"/>
</dbReference>
<evidence type="ECO:0000256" key="7">
    <source>
        <dbReference type="ARBA" id="ARBA00023014"/>
    </source>
</evidence>
<keyword evidence="4" id="KW-0479">Metal-binding</keyword>
<keyword evidence="7" id="KW-0411">Iron-sulfur</keyword>
<dbReference type="EMBL" id="FQUY01000033">
    <property type="protein sequence ID" value="SHF54973.1"/>
    <property type="molecule type" value="Genomic_DNA"/>
</dbReference>
<dbReference type="GO" id="GO:0016625">
    <property type="term" value="F:oxidoreductase activity, acting on the aldehyde or oxo group of donors, iron-sulfur protein as acceptor"/>
    <property type="evidence" value="ECO:0007669"/>
    <property type="project" value="InterPro"/>
</dbReference>
<keyword evidence="6" id="KW-0408">Iron</keyword>
<evidence type="ECO:0000256" key="5">
    <source>
        <dbReference type="ARBA" id="ARBA00023002"/>
    </source>
</evidence>
<evidence type="ECO:0000256" key="6">
    <source>
        <dbReference type="ARBA" id="ARBA00023004"/>
    </source>
</evidence>
<comment type="similarity">
    <text evidence="2">Belongs to the AOR/FOR family.</text>
</comment>
<name>A0A1M5CJS9_9FIRM</name>
<proteinExistence type="inferred from homology"/>
<keyword evidence="11" id="KW-1185">Reference proteome</keyword>
<dbReference type="SUPFAM" id="SSF56228">
    <property type="entry name" value="Aldehyde ferredoxin oxidoreductase, N-terminal domain"/>
    <property type="match status" value="1"/>
</dbReference>
<dbReference type="InterPro" id="IPR013984">
    <property type="entry name" value="Ald_Fedxn_OxRdtase_dom2"/>
</dbReference>
<evidence type="ECO:0000313" key="10">
    <source>
        <dbReference type="EMBL" id="SHF54973.1"/>
    </source>
</evidence>
<evidence type="ECO:0000256" key="2">
    <source>
        <dbReference type="ARBA" id="ARBA00011032"/>
    </source>
</evidence>
<dbReference type="InterPro" id="IPR001203">
    <property type="entry name" value="OxRdtase_Ald_Fedxn_C"/>
</dbReference>
<evidence type="ECO:0000256" key="8">
    <source>
        <dbReference type="ARBA" id="ARBA00049934"/>
    </source>
</evidence>
<dbReference type="Gene3D" id="1.10.599.10">
    <property type="entry name" value="Aldehyde Ferredoxin Oxidoreductase Protein, subunit A, domain 3"/>
    <property type="match status" value="1"/>
</dbReference>
<comment type="cofactor">
    <cofactor evidence="8">
        <name>tungstopterin</name>
        <dbReference type="ChEBI" id="CHEBI:30402"/>
    </cofactor>
</comment>
<keyword evidence="5" id="KW-0560">Oxidoreductase</keyword>
<dbReference type="InterPro" id="IPR013985">
    <property type="entry name" value="Ald_Fedxn_OxRdtase_dom3"/>
</dbReference>
<dbReference type="SMART" id="SM00790">
    <property type="entry name" value="AFOR_N"/>
    <property type="match status" value="1"/>
</dbReference>
<evidence type="ECO:0000256" key="4">
    <source>
        <dbReference type="ARBA" id="ARBA00022723"/>
    </source>
</evidence>
<dbReference type="InterPro" id="IPR051919">
    <property type="entry name" value="W-dependent_AOR"/>
</dbReference>
<organism evidence="10 11">
    <name type="scientific">Desulforamulus putei DSM 12395</name>
    <dbReference type="NCBI Taxonomy" id="1121429"/>
    <lineage>
        <taxon>Bacteria</taxon>
        <taxon>Bacillati</taxon>
        <taxon>Bacillota</taxon>
        <taxon>Clostridia</taxon>
        <taxon>Eubacteriales</taxon>
        <taxon>Peptococcaceae</taxon>
        <taxon>Desulforamulus</taxon>
    </lineage>
</organism>
<evidence type="ECO:0000259" key="9">
    <source>
        <dbReference type="SMART" id="SM00790"/>
    </source>
</evidence>
<dbReference type="AlphaFoldDB" id="A0A1M5CJS9"/>
<dbReference type="SUPFAM" id="SSF48310">
    <property type="entry name" value="Aldehyde ferredoxin oxidoreductase, C-terminal domains"/>
    <property type="match status" value="1"/>
</dbReference>
<dbReference type="InterPro" id="IPR013983">
    <property type="entry name" value="Ald_Fedxn_OxRdtase_N"/>
</dbReference>